<name>A8S8F4_9FIRM</name>
<dbReference type="Proteomes" id="UP000005945">
    <property type="component" value="Unassembled WGS sequence"/>
</dbReference>
<comment type="caution">
    <text evidence="1">The sequence shown here is derived from an EMBL/GenBank/DDBJ whole genome shotgun (WGS) entry which is preliminary data.</text>
</comment>
<evidence type="ECO:0000313" key="1">
    <source>
        <dbReference type="EMBL" id="EDP22498.1"/>
    </source>
</evidence>
<dbReference type="AlphaFoldDB" id="A8S8F4"/>
<proteinExistence type="predicted"/>
<gene>
    <name evidence="1" type="ORF">FAEPRAM212_00742</name>
</gene>
<reference evidence="1 2" key="2">
    <citation type="submission" date="2007-09" db="EMBL/GenBank/DDBJ databases">
        <authorList>
            <person name="Fulton L."/>
            <person name="Clifton S."/>
            <person name="Fulton B."/>
            <person name="Xu J."/>
            <person name="Minx P."/>
            <person name="Pepin K.H."/>
            <person name="Johnson M."/>
            <person name="Thiruvilangam P."/>
            <person name="Bhonagiri V."/>
            <person name="Nash W.E."/>
            <person name="Mardis E.R."/>
            <person name="Wilson R.K."/>
        </authorList>
    </citation>
    <scope>NUCLEOTIDE SEQUENCE [LARGE SCALE GENOMIC DNA]</scope>
    <source>
        <strain evidence="1 2">M21/2</strain>
    </source>
</reference>
<dbReference type="HOGENOM" id="CLU_3168317_0_0_9"/>
<organism evidence="1 2">
    <name type="scientific">Faecalibacterium prausnitzii M21/2</name>
    <dbReference type="NCBI Taxonomy" id="411485"/>
    <lineage>
        <taxon>Bacteria</taxon>
        <taxon>Bacillati</taxon>
        <taxon>Bacillota</taxon>
        <taxon>Clostridia</taxon>
        <taxon>Eubacteriales</taxon>
        <taxon>Oscillospiraceae</taxon>
        <taxon>Faecalibacterium</taxon>
    </lineage>
</organism>
<sequence>MHNASTAEKLFLFGVEKRLWAFFDPFCREGKQHFRRLRAEKTALRAK</sequence>
<evidence type="ECO:0000313" key="2">
    <source>
        <dbReference type="Proteomes" id="UP000005945"/>
    </source>
</evidence>
<dbReference type="EMBL" id="ABED02000019">
    <property type="protein sequence ID" value="EDP22498.1"/>
    <property type="molecule type" value="Genomic_DNA"/>
</dbReference>
<accession>A8S8F4</accession>
<reference evidence="1 2" key="1">
    <citation type="submission" date="2007-09" db="EMBL/GenBank/DDBJ databases">
        <title>Draft genome sequence of Faecalibacterium prausnitzii M21/2.</title>
        <authorList>
            <person name="Sudarsanam P."/>
            <person name="Ley R."/>
            <person name="Guruge J."/>
            <person name="Turnbaugh P.J."/>
            <person name="Mahowald M."/>
            <person name="Liep D."/>
            <person name="Gordon J."/>
        </authorList>
    </citation>
    <scope>NUCLEOTIDE SEQUENCE [LARGE SCALE GENOMIC DNA]</scope>
    <source>
        <strain evidence="1 2">M21/2</strain>
    </source>
</reference>
<protein>
    <submittedName>
        <fullName evidence="1">Uncharacterized protein</fullName>
    </submittedName>
</protein>